<proteinExistence type="predicted"/>
<dbReference type="AlphaFoldDB" id="A0A354M2W4"/>
<name>A0A354M2W4_9BACT</name>
<dbReference type="EMBL" id="DNWC01000096">
    <property type="protein sequence ID" value="HBJ08853.1"/>
    <property type="molecule type" value="Genomic_DNA"/>
</dbReference>
<organism evidence="1 2">
    <name type="scientific">Coprobacter fastidiosus</name>
    <dbReference type="NCBI Taxonomy" id="1099853"/>
    <lineage>
        <taxon>Bacteria</taxon>
        <taxon>Pseudomonadati</taxon>
        <taxon>Bacteroidota</taxon>
        <taxon>Bacteroidia</taxon>
        <taxon>Bacteroidales</taxon>
        <taxon>Barnesiellaceae</taxon>
        <taxon>Coprobacter</taxon>
    </lineage>
</organism>
<dbReference type="Proteomes" id="UP000262954">
    <property type="component" value="Unassembled WGS sequence"/>
</dbReference>
<evidence type="ECO:0000313" key="2">
    <source>
        <dbReference type="Proteomes" id="UP000262954"/>
    </source>
</evidence>
<accession>A0A354M2W4</accession>
<comment type="caution">
    <text evidence="1">The sequence shown here is derived from an EMBL/GenBank/DDBJ whole genome shotgun (WGS) entry which is preliminary data.</text>
</comment>
<evidence type="ECO:0000313" key="1">
    <source>
        <dbReference type="EMBL" id="HBJ08853.1"/>
    </source>
</evidence>
<feature type="non-terminal residue" evidence="1">
    <location>
        <position position="1"/>
    </location>
</feature>
<sequence length="217" mass="24780">ADIYDGLSFQARVSIDHTKYKKDSRRYATTFLPSTMDDYGNYWKDIETANEIYTDYLLSYNKTFGDFSVSATAGWVGHLRETETQKTDVVATYIDPNNQMLSTRVNLFQTNAGGTSATKTTKLTEWDKAALITAQLGWQEKVYIDGSYRRDWYRAYKQFSDRGTPDNYGYFGVGANAIVSSLVELPDWFSYLKYRLSYSEVGNSIPNQVYAKGTEDL</sequence>
<dbReference type="SUPFAM" id="SSF56935">
    <property type="entry name" value="Porins"/>
    <property type="match status" value="1"/>
</dbReference>
<gene>
    <name evidence="1" type="ORF">DDY73_07580</name>
</gene>
<reference evidence="1 2" key="1">
    <citation type="journal article" date="2018" name="Nat. Biotechnol.">
        <title>A standardized bacterial taxonomy based on genome phylogeny substantially revises the tree of life.</title>
        <authorList>
            <person name="Parks D.H."/>
            <person name="Chuvochina M."/>
            <person name="Waite D.W."/>
            <person name="Rinke C."/>
            <person name="Skarshewski A."/>
            <person name="Chaumeil P.A."/>
            <person name="Hugenholtz P."/>
        </authorList>
    </citation>
    <scope>NUCLEOTIDE SEQUENCE [LARGE SCALE GENOMIC DNA]</scope>
    <source>
        <strain evidence="1">UBA11482</strain>
    </source>
</reference>
<feature type="non-terminal residue" evidence="1">
    <location>
        <position position="217"/>
    </location>
</feature>
<protein>
    <submittedName>
        <fullName evidence="1">SusC/RagA family TonB-linked outer membrane protein</fullName>
    </submittedName>
</protein>